<dbReference type="InterPro" id="IPR001373">
    <property type="entry name" value="Cullin_N"/>
</dbReference>
<dbReference type="EMBL" id="CAJNOM010000003">
    <property type="protein sequence ID" value="CAF0744858.1"/>
    <property type="molecule type" value="Genomic_DNA"/>
</dbReference>
<dbReference type="FunFam" id="1.20.1310.10:FF:000014">
    <property type="entry name" value="Cullin 5"/>
    <property type="match status" value="1"/>
</dbReference>
<feature type="compositionally biased region" description="Low complexity" evidence="9">
    <location>
        <begin position="109"/>
        <end position="118"/>
    </location>
</feature>
<dbReference type="PROSITE" id="PS50069">
    <property type="entry name" value="CULLIN_2"/>
    <property type="match status" value="1"/>
</dbReference>
<dbReference type="FunFam" id="3.30.230.130:FF:000004">
    <property type="entry name" value="Cullin 5"/>
    <property type="match status" value="1"/>
</dbReference>
<dbReference type="InterPro" id="IPR036390">
    <property type="entry name" value="WH_DNA-bd_sf"/>
</dbReference>
<comment type="caution">
    <text evidence="11">The sequence shown here is derived from an EMBL/GenBank/DDBJ whole genome shotgun (WGS) entry which is preliminary data.</text>
</comment>
<evidence type="ECO:0000256" key="3">
    <source>
        <dbReference type="ARBA" id="ARBA00022499"/>
    </source>
</evidence>
<evidence type="ECO:0000256" key="1">
    <source>
        <dbReference type="ARBA" id="ARBA00004906"/>
    </source>
</evidence>
<evidence type="ECO:0000256" key="9">
    <source>
        <dbReference type="SAM" id="MobiDB-lite"/>
    </source>
</evidence>
<dbReference type="Gene3D" id="3.30.230.130">
    <property type="entry name" value="Cullin, Chain C, Domain 2"/>
    <property type="match status" value="1"/>
</dbReference>
<dbReference type="GO" id="GO:0006511">
    <property type="term" value="P:ubiquitin-dependent protein catabolic process"/>
    <property type="evidence" value="ECO:0007669"/>
    <property type="project" value="InterPro"/>
</dbReference>
<evidence type="ECO:0000256" key="5">
    <source>
        <dbReference type="ARBA" id="ARBA00022843"/>
    </source>
</evidence>
<dbReference type="Proteomes" id="UP000663832">
    <property type="component" value="Unassembled WGS sequence"/>
</dbReference>
<reference evidence="11" key="1">
    <citation type="submission" date="2021-02" db="EMBL/GenBank/DDBJ databases">
        <authorList>
            <person name="Nowell W R."/>
        </authorList>
    </citation>
    <scope>NUCLEOTIDE SEQUENCE</scope>
</reference>
<dbReference type="GO" id="GO:0031461">
    <property type="term" value="C:cullin-RING ubiquitin ligase complex"/>
    <property type="evidence" value="ECO:0007669"/>
    <property type="project" value="InterPro"/>
</dbReference>
<evidence type="ECO:0000313" key="12">
    <source>
        <dbReference type="EMBL" id="CAF0756920.1"/>
    </source>
</evidence>
<dbReference type="SUPFAM" id="SSF46785">
    <property type="entry name" value="Winged helix' DNA-binding domain"/>
    <property type="match status" value="1"/>
</dbReference>
<evidence type="ECO:0000313" key="14">
    <source>
        <dbReference type="Proteomes" id="UP000663832"/>
    </source>
</evidence>
<dbReference type="FunFam" id="1.20.1310.10:FF:000009">
    <property type="entry name" value="Cullin 5"/>
    <property type="match status" value="1"/>
</dbReference>
<dbReference type="InterPro" id="IPR019559">
    <property type="entry name" value="Cullin_neddylation_domain"/>
</dbReference>
<dbReference type="OrthoDB" id="27073at2759"/>
<gene>
    <name evidence="12" type="ORF">BJG266_LOCUS2782</name>
    <name evidence="11" type="ORF">QVE165_LOCUS1134</name>
    <name evidence="13" type="ORF">QVE165_LOCUS7650</name>
</gene>
<evidence type="ECO:0000256" key="8">
    <source>
        <dbReference type="RuleBase" id="RU003829"/>
    </source>
</evidence>
<accession>A0A813P4C9</accession>
<organism evidence="11 14">
    <name type="scientific">Adineta steineri</name>
    <dbReference type="NCBI Taxonomy" id="433720"/>
    <lineage>
        <taxon>Eukaryota</taxon>
        <taxon>Metazoa</taxon>
        <taxon>Spiralia</taxon>
        <taxon>Gnathifera</taxon>
        <taxon>Rotifera</taxon>
        <taxon>Eurotatoria</taxon>
        <taxon>Bdelloidea</taxon>
        <taxon>Adinetida</taxon>
        <taxon>Adinetidae</taxon>
        <taxon>Adineta</taxon>
    </lineage>
</organism>
<evidence type="ECO:0000256" key="2">
    <source>
        <dbReference type="ARBA" id="ARBA00006019"/>
    </source>
</evidence>
<dbReference type="GO" id="GO:0031625">
    <property type="term" value="F:ubiquitin protein ligase binding"/>
    <property type="evidence" value="ECO:0007669"/>
    <property type="project" value="InterPro"/>
</dbReference>
<evidence type="ECO:0000256" key="4">
    <source>
        <dbReference type="ARBA" id="ARBA00022786"/>
    </source>
</evidence>
<evidence type="ECO:0000259" key="10">
    <source>
        <dbReference type="PROSITE" id="PS50069"/>
    </source>
</evidence>
<dbReference type="Gene3D" id="1.20.1310.10">
    <property type="entry name" value="Cullin Repeats"/>
    <property type="match status" value="4"/>
</dbReference>
<feature type="domain" description="Cullin family profile" evidence="10">
    <location>
        <begin position="401"/>
        <end position="638"/>
    </location>
</feature>
<sequence>MNHPATFQDRWPQMKRVVLKILRQEPTSQVEWQNLFTDVYSVSTWYPASITEIFTELTNEITRHIKQAQERVLRHDEDSALLKAYIHEWSKFYEQCEYLPKPFVRIETNSNGNTSSSNPAHNSEKTTRSTDQVRQLMLESWNNNIFKDIKHRLQNSAMKLVQAERNGESFDSQLVIGVRDSYVSLKTDDKDKYKVYIENFERAYLNETTRFYKQKTGQYLTEHGILSYLHYADQKLKEEEKRARRYLESVPECNSVPLLIRRCVDVFVTEFREQITNECPNLIENNDIERLRLIFVLLDHTGDITSLTQALELFIVKQGLDNMLKNKDTIRQDPESYVQQLLDLYRQFSNLVRDAFLNDPRFLTSRDKAFQKIINDISVFQLDMPARATRGATRTTLAESRCPELLAQYCDILLRKGTSTHKKYSSEEIEVKIKDVLLLLKYVQNKDVFMRFYKGSLTRRLILDTSIDNELEESIVIQLRDVGMPAEFILKLQQMFKDLKLNRDMNEEFRTVCPSSRNNNTMMDSFSFKILSAAAWPHPGDKIDVSLPAQIEDVLPEIEEFYKKKHSGRKLTWYHTVSNGQLTFASKTGKYDLDVSTLQASILFAWNHRPINKLTFSELKLATNIPENELKKTLWSLISFAKLKQQLICYEPHVQTHQDLNDISLFWINYDFTIIRAGKIQTRGHINMIQRLQLNTEKGREEENEEIMFLRGERTKEAIVQIMKTRQRMNNAQLQTELIEILKNMFVPSKKLIKEMIEWLIDHRYMARSETNISEYVYVA</sequence>
<dbReference type="InterPro" id="IPR016158">
    <property type="entry name" value="Cullin_homology"/>
</dbReference>
<dbReference type="SMART" id="SM00182">
    <property type="entry name" value="CULLIN"/>
    <property type="match status" value="1"/>
</dbReference>
<dbReference type="AlphaFoldDB" id="A0A813P4C9"/>
<name>A0A813P4C9_9BILA</name>
<keyword evidence="3" id="KW-1017">Isopeptide bond</keyword>
<dbReference type="SUPFAM" id="SSF74788">
    <property type="entry name" value="Cullin repeat-like"/>
    <property type="match status" value="1"/>
</dbReference>
<evidence type="ECO:0000313" key="11">
    <source>
        <dbReference type="EMBL" id="CAF0744858.1"/>
    </source>
</evidence>
<dbReference type="InterPro" id="IPR016159">
    <property type="entry name" value="Cullin_repeat-like_dom_sf"/>
</dbReference>
<comment type="pathway">
    <text evidence="1">Protein modification; protein ubiquitination.</text>
</comment>
<dbReference type="InterPro" id="IPR016157">
    <property type="entry name" value="Cullin_CS"/>
</dbReference>
<proteinExistence type="inferred from homology"/>
<comment type="similarity">
    <text evidence="2 7 8">Belongs to the cullin family.</text>
</comment>
<evidence type="ECO:0000313" key="13">
    <source>
        <dbReference type="EMBL" id="CAF0866283.1"/>
    </source>
</evidence>
<dbReference type="InterPro" id="IPR059120">
    <property type="entry name" value="Cullin-like_AB"/>
</dbReference>
<dbReference type="PROSITE" id="PS01256">
    <property type="entry name" value="CULLIN_1"/>
    <property type="match status" value="1"/>
</dbReference>
<dbReference type="EMBL" id="CAJNOM010000033">
    <property type="protein sequence ID" value="CAF0866283.1"/>
    <property type="molecule type" value="Genomic_DNA"/>
</dbReference>
<evidence type="ECO:0000256" key="7">
    <source>
        <dbReference type="PROSITE-ProRule" id="PRU00330"/>
    </source>
</evidence>
<keyword evidence="4" id="KW-0833">Ubl conjugation pathway</keyword>
<dbReference type="Pfam" id="PF10557">
    <property type="entry name" value="Cullin_Nedd8"/>
    <property type="match status" value="1"/>
</dbReference>
<dbReference type="PANTHER" id="PTHR11932">
    <property type="entry name" value="CULLIN"/>
    <property type="match status" value="1"/>
</dbReference>
<feature type="region of interest" description="Disordered" evidence="9">
    <location>
        <begin position="109"/>
        <end position="129"/>
    </location>
</feature>
<dbReference type="Gene3D" id="1.10.10.10">
    <property type="entry name" value="Winged helix-like DNA-binding domain superfamily/Winged helix DNA-binding domain"/>
    <property type="match status" value="1"/>
</dbReference>
<keyword evidence="14" id="KW-1185">Reference proteome</keyword>
<dbReference type="InterPro" id="IPR036317">
    <property type="entry name" value="Cullin_homology_sf"/>
</dbReference>
<dbReference type="EMBL" id="CAJNOI010000006">
    <property type="protein sequence ID" value="CAF0756920.1"/>
    <property type="molecule type" value="Genomic_DNA"/>
</dbReference>
<dbReference type="SUPFAM" id="SSF75632">
    <property type="entry name" value="Cullin homology domain"/>
    <property type="match status" value="1"/>
</dbReference>
<dbReference type="Pfam" id="PF26557">
    <property type="entry name" value="Cullin_AB"/>
    <property type="match status" value="1"/>
</dbReference>
<dbReference type="Proteomes" id="UP000663877">
    <property type="component" value="Unassembled WGS sequence"/>
</dbReference>
<keyword evidence="5" id="KW-0832">Ubl conjugation</keyword>
<evidence type="ECO:0000256" key="6">
    <source>
        <dbReference type="ARBA" id="ARBA00040451"/>
    </source>
</evidence>
<dbReference type="InterPro" id="IPR036388">
    <property type="entry name" value="WH-like_DNA-bd_sf"/>
</dbReference>
<dbReference type="SMART" id="SM00884">
    <property type="entry name" value="Cullin_Nedd8"/>
    <property type="match status" value="1"/>
</dbReference>
<protein>
    <recommendedName>
        <fullName evidence="6">Cullin-5</fullName>
    </recommendedName>
</protein>
<dbReference type="Pfam" id="PF00888">
    <property type="entry name" value="Cullin"/>
    <property type="match status" value="1"/>
</dbReference>
<dbReference type="InterPro" id="IPR045093">
    <property type="entry name" value="Cullin"/>
</dbReference>